<proteinExistence type="predicted"/>
<evidence type="ECO:0008006" key="3">
    <source>
        <dbReference type="Google" id="ProtNLM"/>
    </source>
</evidence>
<sequence>MGILEAVEIRHSPERVMEWFARPGAFARLAPPWMPARLVRESASLADGTAVLALPFGLLWAARHQPHGYLPGRRFEDRSAVVGLRSAPMGLFPWIHEHGFEPTPQGHTLMSDSLRTPIPPRLLRPMIRFRQRQVAWDLQRHADAEQAGARSMVIALAAEDGELSRALTAFLSTGGHRVIRLVHHAGTGHGARQWHPHAPTPGLLQGCDAVIAWGADAEASGLLVREAAHAGVSVAVLGEEHLPDAVWSPNPAASPPAPRVVHIRAGYVLGSGAAERGMLRRGTPARGAWIGLDDLVDVVHRCLWDAALRGTVLAAAPSSLPGAEMDPGLRSTGHRFRYPELSAALRHTLGRETQDQIPNAGG</sequence>
<accession>A0A496PJ11</accession>
<dbReference type="AlphaFoldDB" id="A0A496PJ11"/>
<dbReference type="RefSeq" id="WP_121485053.1">
    <property type="nucleotide sequence ID" value="NZ_QQXL01000004.1"/>
</dbReference>
<name>A0A496PJ11_9MICC</name>
<protein>
    <recommendedName>
        <fullName evidence="3">Nucleoside-diphosphate sugar epimerase</fullName>
    </recommendedName>
</protein>
<evidence type="ECO:0000313" key="1">
    <source>
        <dbReference type="EMBL" id="RKW70400.1"/>
    </source>
</evidence>
<evidence type="ECO:0000313" key="2">
    <source>
        <dbReference type="Proteomes" id="UP000273119"/>
    </source>
</evidence>
<organism evidence="1 2">
    <name type="scientific">Galactobacter caseinivorans</name>
    <dbReference type="NCBI Taxonomy" id="2676123"/>
    <lineage>
        <taxon>Bacteria</taxon>
        <taxon>Bacillati</taxon>
        <taxon>Actinomycetota</taxon>
        <taxon>Actinomycetes</taxon>
        <taxon>Micrococcales</taxon>
        <taxon>Micrococcaceae</taxon>
        <taxon>Galactobacter</taxon>
    </lineage>
</organism>
<dbReference type="SUPFAM" id="SSF55961">
    <property type="entry name" value="Bet v1-like"/>
    <property type="match status" value="1"/>
</dbReference>
<reference evidence="1 2" key="1">
    <citation type="submission" date="2018-07" db="EMBL/GenBank/DDBJ databases">
        <title>Arthrobacter sp. nov., isolated from raw cow's milk with high bacterial count.</title>
        <authorList>
            <person name="Hahne J."/>
            <person name="Isele D."/>
            <person name="Lipski A."/>
        </authorList>
    </citation>
    <scope>NUCLEOTIDE SEQUENCE [LARGE SCALE GENOMIC DNA]</scope>
    <source>
        <strain evidence="1 2">JZ R-183</strain>
    </source>
</reference>
<dbReference type="Proteomes" id="UP000273119">
    <property type="component" value="Unassembled WGS sequence"/>
</dbReference>
<keyword evidence="2" id="KW-1185">Reference proteome</keyword>
<dbReference type="InterPro" id="IPR023393">
    <property type="entry name" value="START-like_dom_sf"/>
</dbReference>
<gene>
    <name evidence="1" type="ORF">DWQ67_07900</name>
</gene>
<dbReference type="EMBL" id="QQXL01000004">
    <property type="protein sequence ID" value="RKW70400.1"/>
    <property type="molecule type" value="Genomic_DNA"/>
</dbReference>
<comment type="caution">
    <text evidence="1">The sequence shown here is derived from an EMBL/GenBank/DDBJ whole genome shotgun (WGS) entry which is preliminary data.</text>
</comment>
<dbReference type="Gene3D" id="3.30.530.20">
    <property type="match status" value="1"/>
</dbReference>